<gene>
    <name evidence="4" type="ORF">N0V93_008012</name>
</gene>
<dbReference type="InterPro" id="IPR000073">
    <property type="entry name" value="AB_hydrolase_1"/>
</dbReference>
<dbReference type="PANTHER" id="PTHR43329">
    <property type="entry name" value="EPOXIDE HYDROLASE"/>
    <property type="match status" value="1"/>
</dbReference>
<evidence type="ECO:0000313" key="5">
    <source>
        <dbReference type="Proteomes" id="UP001140453"/>
    </source>
</evidence>
<dbReference type="PRINTS" id="PR00412">
    <property type="entry name" value="EPOXHYDRLASE"/>
</dbReference>
<evidence type="ECO:0000256" key="2">
    <source>
        <dbReference type="ARBA" id="ARBA00038334"/>
    </source>
</evidence>
<evidence type="ECO:0000313" key="4">
    <source>
        <dbReference type="EMBL" id="KAJ4387420.1"/>
    </source>
</evidence>
<organism evidence="4 5">
    <name type="scientific">Gnomoniopsis smithogilvyi</name>
    <dbReference type="NCBI Taxonomy" id="1191159"/>
    <lineage>
        <taxon>Eukaryota</taxon>
        <taxon>Fungi</taxon>
        <taxon>Dikarya</taxon>
        <taxon>Ascomycota</taxon>
        <taxon>Pezizomycotina</taxon>
        <taxon>Sordariomycetes</taxon>
        <taxon>Sordariomycetidae</taxon>
        <taxon>Diaporthales</taxon>
        <taxon>Gnomoniaceae</taxon>
        <taxon>Gnomoniopsis</taxon>
    </lineage>
</organism>
<sequence length="356" mass="39054">MASPTLSENTFTHSGDKTTFYWSAGPSQGPLVIFVHGWPANGETWKPQLLALAALGFRTIAPDTRGYGRSSVPKNPSDYALEHHVSDLLALLVHLGRDKAVWIGHDWGAGLVSAFAAQRPQNCVAAAFIAVPYRMIDNGLEGAIALSNREIYPEKEFPLAQWEYQAFHVEQPEASAAQLAANVPGTIKALYRPAGPDVYGKPSRLAFVRKAGGWWGGGASAPDLPFEGTLFAHDKPAFDRIVAEFEKNGFEGPNAYYLNHEANKKYAQTAPNGGRLSYPTLFIHAKWDGVCDTTLSNLMDPMREYCEDLTEVTIDAGHWVGQEAPDQTSAAIVRWIATKIPTYFPGYWKTPFVSKV</sequence>
<evidence type="ECO:0000259" key="3">
    <source>
        <dbReference type="Pfam" id="PF00561"/>
    </source>
</evidence>
<proteinExistence type="inferred from homology"/>
<keyword evidence="5" id="KW-1185">Reference proteome</keyword>
<dbReference type="SUPFAM" id="SSF53474">
    <property type="entry name" value="alpha/beta-Hydrolases"/>
    <property type="match status" value="1"/>
</dbReference>
<dbReference type="InterPro" id="IPR000639">
    <property type="entry name" value="Epox_hydrolase-like"/>
</dbReference>
<dbReference type="InterPro" id="IPR029058">
    <property type="entry name" value="AB_hydrolase_fold"/>
</dbReference>
<dbReference type="EMBL" id="JAPEVB010000005">
    <property type="protein sequence ID" value="KAJ4387420.1"/>
    <property type="molecule type" value="Genomic_DNA"/>
</dbReference>
<dbReference type="OrthoDB" id="408373at2759"/>
<keyword evidence="1" id="KW-0378">Hydrolase</keyword>
<dbReference type="Pfam" id="PF00561">
    <property type="entry name" value="Abhydrolase_1"/>
    <property type="match status" value="1"/>
</dbReference>
<dbReference type="AlphaFoldDB" id="A0A9W9CTB5"/>
<comment type="caution">
    <text evidence="4">The sequence shown here is derived from an EMBL/GenBank/DDBJ whole genome shotgun (WGS) entry which is preliminary data.</text>
</comment>
<dbReference type="Proteomes" id="UP001140453">
    <property type="component" value="Unassembled WGS sequence"/>
</dbReference>
<name>A0A9W9CTB5_9PEZI</name>
<protein>
    <recommendedName>
        <fullName evidence="3">AB hydrolase-1 domain-containing protein</fullName>
    </recommendedName>
</protein>
<dbReference type="GO" id="GO:0016787">
    <property type="term" value="F:hydrolase activity"/>
    <property type="evidence" value="ECO:0007669"/>
    <property type="project" value="UniProtKB-KW"/>
</dbReference>
<reference evidence="4" key="1">
    <citation type="submission" date="2022-10" db="EMBL/GenBank/DDBJ databases">
        <title>Tapping the CABI collections for fungal endophytes: first genome assemblies for Collariella, Neodidymelliopsis, Ascochyta clinopodiicola, Didymella pomorum, Didymosphaeria variabile, Neocosmospora piperis and Neocucurbitaria cava.</title>
        <authorList>
            <person name="Hill R."/>
        </authorList>
    </citation>
    <scope>NUCLEOTIDE SEQUENCE</scope>
    <source>
        <strain evidence="4">IMI 355082</strain>
    </source>
</reference>
<feature type="domain" description="AB hydrolase-1" evidence="3">
    <location>
        <begin position="30"/>
        <end position="320"/>
    </location>
</feature>
<evidence type="ECO:0000256" key="1">
    <source>
        <dbReference type="ARBA" id="ARBA00022801"/>
    </source>
</evidence>
<accession>A0A9W9CTB5</accession>
<comment type="similarity">
    <text evidence="2">Belongs to the AB hydrolase superfamily. Epoxide hydrolase family.</text>
</comment>
<dbReference type="Gene3D" id="3.40.50.1820">
    <property type="entry name" value="alpha/beta hydrolase"/>
    <property type="match status" value="1"/>
</dbReference>